<evidence type="ECO:0000256" key="1">
    <source>
        <dbReference type="PROSITE-ProRule" id="PRU00464"/>
    </source>
</evidence>
<name>A0ABX8NTN2_9PSED</name>
<dbReference type="InterPro" id="IPR001310">
    <property type="entry name" value="Histidine_triad_HIT"/>
</dbReference>
<gene>
    <name evidence="3" type="ORF">KSS90_02715</name>
</gene>
<dbReference type="PANTHER" id="PTHR46648">
    <property type="entry name" value="HIT FAMILY PROTEIN 1"/>
    <property type="match status" value="1"/>
</dbReference>
<organism evidence="3 4">
    <name type="scientific">Pseudomonas maumuensis</name>
    <dbReference type="NCBI Taxonomy" id="2842354"/>
    <lineage>
        <taxon>Bacteria</taxon>
        <taxon>Pseudomonadati</taxon>
        <taxon>Pseudomonadota</taxon>
        <taxon>Gammaproteobacteria</taxon>
        <taxon>Pseudomonadales</taxon>
        <taxon>Pseudomonadaceae</taxon>
        <taxon>Pseudomonas</taxon>
    </lineage>
</organism>
<dbReference type="Pfam" id="PF01230">
    <property type="entry name" value="HIT"/>
    <property type="match status" value="1"/>
</dbReference>
<evidence type="ECO:0000259" key="2">
    <source>
        <dbReference type="PROSITE" id="PS51084"/>
    </source>
</evidence>
<dbReference type="InterPro" id="IPR011146">
    <property type="entry name" value="HIT-like"/>
</dbReference>
<dbReference type="PANTHER" id="PTHR46648:SF1">
    <property type="entry name" value="ADENOSINE 5'-MONOPHOSPHORAMIDASE HNT1"/>
    <property type="match status" value="1"/>
</dbReference>
<proteinExistence type="predicted"/>
<keyword evidence="4" id="KW-1185">Reference proteome</keyword>
<dbReference type="PROSITE" id="PS51084">
    <property type="entry name" value="HIT_2"/>
    <property type="match status" value="1"/>
</dbReference>
<comment type="caution">
    <text evidence="1">Lacks conserved residue(s) required for the propagation of feature annotation.</text>
</comment>
<reference evidence="3 4" key="1">
    <citation type="journal article" date="2021" name="Microorganisms">
        <title>The Ever-Expanding Pseudomonas Genus: Description of 43 New Species and Partition of the Pseudomonas putida Group.</title>
        <authorList>
            <person name="Girard L."/>
            <person name="Lood C."/>
            <person name="Hofte M."/>
            <person name="Vandamme P."/>
            <person name="Rokni-Zadeh H."/>
            <person name="van Noort V."/>
            <person name="Lavigne R."/>
            <person name="De Mot R."/>
        </authorList>
    </citation>
    <scope>NUCLEOTIDE SEQUENCE [LARGE SCALE GENOMIC DNA]</scope>
    <source>
        <strain evidence="3 4">COW77</strain>
    </source>
</reference>
<accession>A0ABX8NTN2</accession>
<evidence type="ECO:0000313" key="3">
    <source>
        <dbReference type="EMBL" id="QXH59089.1"/>
    </source>
</evidence>
<dbReference type="EMBL" id="CP077077">
    <property type="protein sequence ID" value="QXH59089.1"/>
    <property type="molecule type" value="Genomic_DNA"/>
</dbReference>
<protein>
    <submittedName>
        <fullName evidence="3">HIT family protein</fullName>
    </submittedName>
</protein>
<feature type="domain" description="HIT" evidence="2">
    <location>
        <begin position="3"/>
        <end position="108"/>
    </location>
</feature>
<dbReference type="Proteomes" id="UP000824010">
    <property type="component" value="Chromosome"/>
</dbReference>
<evidence type="ECO:0000313" key="4">
    <source>
        <dbReference type="Proteomes" id="UP000824010"/>
    </source>
</evidence>
<sequence>MCIFCDIGCGHEPAHIFWQSETHMAFLSIFPNTPGVTVVIPKRHYCSYAFDQDDHVLAGLMVAAKEVARLLDSALKDVGRTAMVLEGYGIDHLHAKLFPLHGTGESSAFRTISSDRHDYFDRYEGYVSSHDCRRADDRQLASLAWRLAKAGGNGGTGKSIKTS</sequence>